<dbReference type="Gene3D" id="3.20.20.80">
    <property type="entry name" value="Glycosidases"/>
    <property type="match status" value="1"/>
</dbReference>
<evidence type="ECO:0000259" key="2">
    <source>
        <dbReference type="Pfam" id="PF05089"/>
    </source>
</evidence>
<keyword evidence="6" id="KW-1185">Reference proteome</keyword>
<dbReference type="InterPro" id="IPR029018">
    <property type="entry name" value="Hex-like_dom2"/>
</dbReference>
<evidence type="ECO:0000259" key="3">
    <source>
        <dbReference type="Pfam" id="PF12971"/>
    </source>
</evidence>
<dbReference type="Pfam" id="PF12972">
    <property type="entry name" value="NAGLU_C"/>
    <property type="match status" value="1"/>
</dbReference>
<evidence type="ECO:0000259" key="4">
    <source>
        <dbReference type="Pfam" id="PF12972"/>
    </source>
</evidence>
<dbReference type="InterPro" id="IPR024732">
    <property type="entry name" value="NAGLU_C"/>
</dbReference>
<gene>
    <name evidence="5" type="primary">NAGLU_0</name>
    <name evidence="5" type="ORF">LOC62_05G006877</name>
</gene>
<dbReference type="Pfam" id="PF05089">
    <property type="entry name" value="NAGLU"/>
    <property type="match status" value="1"/>
</dbReference>
<dbReference type="AlphaFoldDB" id="A0AAF0YB17"/>
<dbReference type="GO" id="GO:0016787">
    <property type="term" value="F:hydrolase activity"/>
    <property type="evidence" value="ECO:0007669"/>
    <property type="project" value="UniProtKB-KW"/>
</dbReference>
<sequence>MTKQLKIRRRPARLIACGLLVFALFLLSPLSLPNSLDLERSHAAAAGMKSSLLVAALAGVVPFLAGCDAASIANTNKCTPWTPVGAEPSGSKALDALVRRRLPKNLQNAFTFVENTGAACAVTNATTEFDAFTVTAKNGKVTIKSCTTSGLSRGLLEYLRSIGGDIFWSGDTFAHNQLKIADSSLEGGAWGSIRYFLNVVTYSYTTAFYQWDKWEYLLDWAALHGVNLPLAVGGQEYVWAEVLRDYGLSEDVILPYFSGPAFHSWQRMGNIHSSWGMNVTQSWLDSQWALQKKIVSRMIALGMTPVLPGFSGFVPQELHDKIGGPQFIQASAWEALPDAYTKNTALDPTWSTFHTVQQAFIKKQQQLYGGWTSHHYSIDLYNELTPSSNAPSYLANVTSNVVSSLRAADDQATWVMQGWLFASDPKTWTTPAMQAYLTVPDEKSLIVLDLASEILPVWNRTQNFFGRQWVWNTLWDYGQNSGLNGNLEWFAEGVTAARKASPGTLLGTGITMEGMNQNEIVFEMAMDHVWKTSKIDVPTWTQSWVQRRYDLANNKAGASLAQDAWTHLLASAYNQTDPAVQAVSKSIFDLVPAPSGLINRTGHHPTELPWNTTQVVVALDKLIAAADADPGLKSVDAFKYDIVDVARQVLLSAGIPVYQQMIAAWNTTTPDLGKVRSAGAQIVDLLNDVDTILGTNKNFLLSTWIKDARSWSSDKTLQDFMEYQARNQIVLWGPADFDLWKLDRYASKDWHGVVSNVFAQSWQQFTTYLTEHPAATYNQSLWSHQLQAFEAEWQNEIWGQRAGESWSATGDAVSSIKKARSKWAALL</sequence>
<dbReference type="PANTHER" id="PTHR12872:SF1">
    <property type="entry name" value="ALPHA-N-ACETYLGLUCOSAMINIDASE"/>
    <property type="match status" value="1"/>
</dbReference>
<protein>
    <submittedName>
        <fullName evidence="5">Alpha-N-acetylglucosaminidase</fullName>
    </submittedName>
</protein>
<keyword evidence="1" id="KW-0378">Hydrolase</keyword>
<name>A0AAF0YB17_9TREE</name>
<reference evidence="5" key="1">
    <citation type="submission" date="2023-10" db="EMBL/GenBank/DDBJ databases">
        <authorList>
            <person name="Noh H."/>
        </authorList>
    </citation>
    <scope>NUCLEOTIDE SEQUENCE</scope>
    <source>
        <strain evidence="5">DUCC4014</strain>
    </source>
</reference>
<evidence type="ECO:0000313" key="5">
    <source>
        <dbReference type="EMBL" id="WOO83350.1"/>
    </source>
</evidence>
<dbReference type="Pfam" id="PF12971">
    <property type="entry name" value="NAGLU_N"/>
    <property type="match status" value="1"/>
</dbReference>
<dbReference type="GeneID" id="87810052"/>
<proteinExistence type="predicted"/>
<feature type="domain" description="Alpha-N-acetylglucosaminidase tim-barrel" evidence="2">
    <location>
        <begin position="194"/>
        <end position="531"/>
    </location>
</feature>
<dbReference type="EMBL" id="CP086718">
    <property type="protein sequence ID" value="WOO83350.1"/>
    <property type="molecule type" value="Genomic_DNA"/>
</dbReference>
<feature type="domain" description="Alpha-N-acetylglucosaminidase C-terminal" evidence="4">
    <location>
        <begin position="540"/>
        <end position="818"/>
    </location>
</feature>
<dbReference type="InterPro" id="IPR024240">
    <property type="entry name" value="NAGLU_N"/>
</dbReference>
<evidence type="ECO:0000256" key="1">
    <source>
        <dbReference type="ARBA" id="ARBA00022801"/>
    </source>
</evidence>
<dbReference type="PANTHER" id="PTHR12872">
    <property type="entry name" value="ALPHA-N-ACETYLGLUCOSAMINIDASE"/>
    <property type="match status" value="1"/>
</dbReference>
<dbReference type="InterPro" id="IPR024733">
    <property type="entry name" value="NAGLU_tim-barrel"/>
</dbReference>
<dbReference type="InterPro" id="IPR007781">
    <property type="entry name" value="NAGLU"/>
</dbReference>
<dbReference type="Gene3D" id="1.20.120.670">
    <property type="entry name" value="N-acetyl-b-d-glucoasminidase"/>
    <property type="match status" value="1"/>
</dbReference>
<dbReference type="Gene3D" id="3.30.379.10">
    <property type="entry name" value="Chitobiase/beta-hexosaminidase domain 2-like"/>
    <property type="match status" value="1"/>
</dbReference>
<feature type="domain" description="Alpha-N-acetylglucosaminidase N-terminal" evidence="3">
    <location>
        <begin position="93"/>
        <end position="173"/>
    </location>
</feature>
<dbReference type="Proteomes" id="UP000827549">
    <property type="component" value="Chromosome 5"/>
</dbReference>
<accession>A0AAF0YB17</accession>
<evidence type="ECO:0000313" key="6">
    <source>
        <dbReference type="Proteomes" id="UP000827549"/>
    </source>
</evidence>
<dbReference type="RefSeq" id="XP_062629376.1">
    <property type="nucleotide sequence ID" value="XM_062773392.1"/>
</dbReference>
<organism evidence="5 6">
    <name type="scientific">Vanrija pseudolonga</name>
    <dbReference type="NCBI Taxonomy" id="143232"/>
    <lineage>
        <taxon>Eukaryota</taxon>
        <taxon>Fungi</taxon>
        <taxon>Dikarya</taxon>
        <taxon>Basidiomycota</taxon>
        <taxon>Agaricomycotina</taxon>
        <taxon>Tremellomycetes</taxon>
        <taxon>Trichosporonales</taxon>
        <taxon>Trichosporonaceae</taxon>
        <taxon>Vanrija</taxon>
    </lineage>
</organism>